<name>A0A154PDS9_DUFNO</name>
<feature type="region of interest" description="Disordered" evidence="1">
    <location>
        <begin position="1"/>
        <end position="57"/>
    </location>
</feature>
<proteinExistence type="predicted"/>
<evidence type="ECO:0000256" key="1">
    <source>
        <dbReference type="SAM" id="MobiDB-lite"/>
    </source>
</evidence>
<keyword evidence="3" id="KW-1185">Reference proteome</keyword>
<protein>
    <submittedName>
        <fullName evidence="2">Uncharacterized protein</fullName>
    </submittedName>
</protein>
<evidence type="ECO:0000313" key="3">
    <source>
        <dbReference type="Proteomes" id="UP000076502"/>
    </source>
</evidence>
<dbReference type="EMBL" id="KQ434870">
    <property type="protein sequence ID" value="KZC09544.1"/>
    <property type="molecule type" value="Genomic_DNA"/>
</dbReference>
<dbReference type="AlphaFoldDB" id="A0A154PDS9"/>
<reference evidence="2 3" key="1">
    <citation type="submission" date="2015-07" db="EMBL/GenBank/DDBJ databases">
        <title>The genome of Dufourea novaeangliae.</title>
        <authorList>
            <person name="Pan H."/>
            <person name="Kapheim K."/>
        </authorList>
    </citation>
    <scope>NUCLEOTIDE SEQUENCE [LARGE SCALE GENOMIC DNA]</scope>
    <source>
        <strain evidence="2">0120121106</strain>
        <tissue evidence="2">Whole body</tissue>
    </source>
</reference>
<gene>
    <name evidence="2" type="ORF">WN55_00216</name>
</gene>
<evidence type="ECO:0000313" key="2">
    <source>
        <dbReference type="EMBL" id="KZC09544.1"/>
    </source>
</evidence>
<organism evidence="2 3">
    <name type="scientific">Dufourea novaeangliae</name>
    <name type="common">Sweat bee</name>
    <dbReference type="NCBI Taxonomy" id="178035"/>
    <lineage>
        <taxon>Eukaryota</taxon>
        <taxon>Metazoa</taxon>
        <taxon>Ecdysozoa</taxon>
        <taxon>Arthropoda</taxon>
        <taxon>Hexapoda</taxon>
        <taxon>Insecta</taxon>
        <taxon>Pterygota</taxon>
        <taxon>Neoptera</taxon>
        <taxon>Endopterygota</taxon>
        <taxon>Hymenoptera</taxon>
        <taxon>Apocrita</taxon>
        <taxon>Aculeata</taxon>
        <taxon>Apoidea</taxon>
        <taxon>Anthophila</taxon>
        <taxon>Halictidae</taxon>
        <taxon>Rophitinae</taxon>
        <taxon>Dufourea</taxon>
    </lineage>
</organism>
<accession>A0A154PDS9</accession>
<sequence>MVEARQQLLPPLRGEIPRQKKRGLAAGSESRRFGAAGARSTEQPLTKGLSVQRPTTVFTKPNEVGLKSAVLGEHGKSSDKKRPELREADLLVQCVQNFYKRACKVMDGIQSNIPSIKSPASIDLNSTNNVLDSILYLTSSIGAKWGSLNQSIMTRT</sequence>
<dbReference type="Proteomes" id="UP000076502">
    <property type="component" value="Unassembled WGS sequence"/>
</dbReference>